<keyword evidence="3" id="KW-1185">Reference proteome</keyword>
<gene>
    <name evidence="2" type="ORF">ACBP88_06575</name>
</gene>
<keyword evidence="1" id="KW-0175">Coiled coil</keyword>
<accession>A0ABV4IBB0</accession>
<name>A0ABV4IBB0_9BURK</name>
<feature type="coiled-coil region" evidence="1">
    <location>
        <begin position="26"/>
        <end position="65"/>
    </location>
</feature>
<comment type="caution">
    <text evidence="2">The sequence shown here is derived from an EMBL/GenBank/DDBJ whole genome shotgun (WGS) entry which is preliminary data.</text>
</comment>
<dbReference type="EMBL" id="JBGJLR010000005">
    <property type="protein sequence ID" value="MEZ2739130.1"/>
    <property type="molecule type" value="Genomic_DNA"/>
</dbReference>
<dbReference type="RefSeq" id="WP_370891589.1">
    <property type="nucleotide sequence ID" value="NZ_JBGJLR010000005.1"/>
</dbReference>
<organism evidence="2 3">
    <name type="scientific">Comamonas jiangduensis</name>
    <dbReference type="NCBI Taxonomy" id="1194168"/>
    <lineage>
        <taxon>Bacteria</taxon>
        <taxon>Pseudomonadati</taxon>
        <taxon>Pseudomonadota</taxon>
        <taxon>Betaproteobacteria</taxon>
        <taxon>Burkholderiales</taxon>
        <taxon>Comamonadaceae</taxon>
        <taxon>Comamonas</taxon>
    </lineage>
</organism>
<proteinExistence type="predicted"/>
<protein>
    <submittedName>
        <fullName evidence="2">Uncharacterized protein</fullName>
    </submittedName>
</protein>
<evidence type="ECO:0000313" key="2">
    <source>
        <dbReference type="EMBL" id="MEZ2739130.1"/>
    </source>
</evidence>
<dbReference type="Proteomes" id="UP001567350">
    <property type="component" value="Unassembled WGS sequence"/>
</dbReference>
<sequence>MPAKRTEPSRSLLNQAAGFKYTNSASTNLAKKFADMRRAAAKAEREAAKQQASAAQAQLELATVTAFPMNRKTANAL</sequence>
<evidence type="ECO:0000256" key="1">
    <source>
        <dbReference type="SAM" id="Coils"/>
    </source>
</evidence>
<evidence type="ECO:0000313" key="3">
    <source>
        <dbReference type="Proteomes" id="UP001567350"/>
    </source>
</evidence>
<reference evidence="2 3" key="1">
    <citation type="submission" date="2024-08" db="EMBL/GenBank/DDBJ databases">
        <authorList>
            <person name="Feng Z."/>
            <person name="Ronholm J."/>
        </authorList>
    </citation>
    <scope>NUCLEOTIDE SEQUENCE [LARGE SCALE GENOMIC DNA]</scope>
    <source>
        <strain evidence="2 3">4-AB0-8</strain>
    </source>
</reference>